<accession>A0A2I0KFV8</accession>
<evidence type="ECO:0000313" key="1">
    <source>
        <dbReference type="EMBL" id="PKI67392.1"/>
    </source>
</evidence>
<protein>
    <submittedName>
        <fullName evidence="1">Uncharacterized protein</fullName>
    </submittedName>
</protein>
<proteinExistence type="predicted"/>
<gene>
    <name evidence="1" type="ORF">CRG98_012220</name>
</gene>
<comment type="caution">
    <text evidence="1">The sequence shown here is derived from an EMBL/GenBank/DDBJ whole genome shotgun (WGS) entry which is preliminary data.</text>
</comment>
<sequence length="102" mass="11137">MAESSLPFPGFRMVSFVFSESSLGIGCLGTFGTVHERLGLSLRSPRSLTLHRVVVGVIVPTSFPPSCRCRCRCSRVSVAHHVQPGHPTLSQLPRLFPSYIEA</sequence>
<reference evidence="1 2" key="1">
    <citation type="submission" date="2017-11" db="EMBL/GenBank/DDBJ databases">
        <title>De-novo sequencing of pomegranate (Punica granatum L.) genome.</title>
        <authorList>
            <person name="Akparov Z."/>
            <person name="Amiraslanov A."/>
            <person name="Hajiyeva S."/>
            <person name="Abbasov M."/>
            <person name="Kaur K."/>
            <person name="Hamwieh A."/>
            <person name="Solovyev V."/>
            <person name="Salamov A."/>
            <person name="Braich B."/>
            <person name="Kosarev P."/>
            <person name="Mahmoud A."/>
            <person name="Hajiyev E."/>
            <person name="Babayeva S."/>
            <person name="Izzatullayeva V."/>
            <person name="Mammadov A."/>
            <person name="Mammadov A."/>
            <person name="Sharifova S."/>
            <person name="Ojaghi J."/>
            <person name="Eynullazada K."/>
            <person name="Bayramov B."/>
            <person name="Abdulazimova A."/>
            <person name="Shahmuradov I."/>
        </authorList>
    </citation>
    <scope>NUCLEOTIDE SEQUENCE [LARGE SCALE GENOMIC DNA]</scope>
    <source>
        <strain evidence="2">cv. AG2017</strain>
        <tissue evidence="1">Leaf</tissue>
    </source>
</reference>
<dbReference type="EMBL" id="PGOL01000611">
    <property type="protein sequence ID" value="PKI67392.1"/>
    <property type="molecule type" value="Genomic_DNA"/>
</dbReference>
<evidence type="ECO:0000313" key="2">
    <source>
        <dbReference type="Proteomes" id="UP000233551"/>
    </source>
</evidence>
<keyword evidence="2" id="KW-1185">Reference proteome</keyword>
<feature type="non-terminal residue" evidence="1">
    <location>
        <position position="102"/>
    </location>
</feature>
<dbReference type="AlphaFoldDB" id="A0A2I0KFV8"/>
<dbReference type="Proteomes" id="UP000233551">
    <property type="component" value="Unassembled WGS sequence"/>
</dbReference>
<organism evidence="1 2">
    <name type="scientific">Punica granatum</name>
    <name type="common">Pomegranate</name>
    <dbReference type="NCBI Taxonomy" id="22663"/>
    <lineage>
        <taxon>Eukaryota</taxon>
        <taxon>Viridiplantae</taxon>
        <taxon>Streptophyta</taxon>
        <taxon>Embryophyta</taxon>
        <taxon>Tracheophyta</taxon>
        <taxon>Spermatophyta</taxon>
        <taxon>Magnoliopsida</taxon>
        <taxon>eudicotyledons</taxon>
        <taxon>Gunneridae</taxon>
        <taxon>Pentapetalae</taxon>
        <taxon>rosids</taxon>
        <taxon>malvids</taxon>
        <taxon>Myrtales</taxon>
        <taxon>Lythraceae</taxon>
        <taxon>Punica</taxon>
    </lineage>
</organism>
<name>A0A2I0KFV8_PUNGR</name>